<keyword evidence="3" id="KW-1185">Reference proteome</keyword>
<proteinExistence type="predicted"/>
<dbReference type="RefSeq" id="WP_171646916.1">
    <property type="nucleotide sequence ID" value="NZ_WHOA01000205.1"/>
</dbReference>
<name>A0ABX1Y3D6_9BACL</name>
<feature type="chain" id="PRO_5047308404" description="WW domain-containing protein" evidence="1">
    <location>
        <begin position="27"/>
        <end position="486"/>
    </location>
</feature>
<gene>
    <name evidence="2" type="ORF">GC098_28965</name>
</gene>
<sequence length="486" mass="54910">MKQFALICLVFTSIVFSQLHSATAIAAQHDLKEKKLPGLLILTEKQTAMFDAPNGKQIGTSSFSVVSVLDAEPGWYERFINESEPLIWYKITSEQGESWIRPKHPEYPEDFFEWIQTSGEEFIYDESSEQGKTPNTISPQPLKSMGTYHGYYRIQTWLGYKWIKPKYKLVPYYIPMNEDISLNATTPIFDAPEANAKVTGYLSAPQSVIAFERINRDWFHIQTWLGEQWINPSYSLPKDVQTRNETIELKGNTPIYEFPNREAKVLGTLAPQVVSAFESGSGWHHIHSSWLGDVWIYASDPAADPEMYEPPAVVANHSISGTWSSVQYDPASTGTRGFPLAPSIGLDWYRDTDFSRGIVSFGKPVPLRFALANASDDPITIAQEENIIIEVSRITGSIYDPAIETVWRGTLPTLSYDFKTKMLSAEIDFDWDGKDSDGKPVPFGEYRVRVKLPWTIRYSIDGKNEALSQKVETSVLTQRVFSIGAP</sequence>
<evidence type="ECO:0000313" key="3">
    <source>
        <dbReference type="Proteomes" id="UP000616779"/>
    </source>
</evidence>
<organism evidence="2 3">
    <name type="scientific">Paenibacillus phytorum</name>
    <dbReference type="NCBI Taxonomy" id="2654977"/>
    <lineage>
        <taxon>Bacteria</taxon>
        <taxon>Bacillati</taxon>
        <taxon>Bacillota</taxon>
        <taxon>Bacilli</taxon>
        <taxon>Bacillales</taxon>
        <taxon>Paenibacillaceae</taxon>
        <taxon>Paenibacillus</taxon>
    </lineage>
</organism>
<dbReference type="Gene3D" id="2.60.40.4070">
    <property type="match status" value="1"/>
</dbReference>
<feature type="signal peptide" evidence="1">
    <location>
        <begin position="1"/>
        <end position="26"/>
    </location>
</feature>
<accession>A0ABX1Y3D6</accession>
<protein>
    <recommendedName>
        <fullName evidence="4">WW domain-containing protein</fullName>
    </recommendedName>
</protein>
<keyword evidence="1" id="KW-0732">Signal</keyword>
<evidence type="ECO:0008006" key="4">
    <source>
        <dbReference type="Google" id="ProtNLM"/>
    </source>
</evidence>
<evidence type="ECO:0000313" key="2">
    <source>
        <dbReference type="EMBL" id="NOU75367.1"/>
    </source>
</evidence>
<comment type="caution">
    <text evidence="2">The sequence shown here is derived from an EMBL/GenBank/DDBJ whole genome shotgun (WGS) entry which is preliminary data.</text>
</comment>
<dbReference type="EMBL" id="WHOA01000205">
    <property type="protein sequence ID" value="NOU75367.1"/>
    <property type="molecule type" value="Genomic_DNA"/>
</dbReference>
<reference evidence="2 3" key="1">
    <citation type="submission" date="2019-10" db="EMBL/GenBank/DDBJ databases">
        <title>Description of Paenibacillus terrestris sp. nov.</title>
        <authorList>
            <person name="Carlier A."/>
            <person name="Qi S."/>
        </authorList>
    </citation>
    <scope>NUCLEOTIDE SEQUENCE [LARGE SCALE GENOMIC DNA]</scope>
    <source>
        <strain evidence="2 3">LMG 31458</strain>
    </source>
</reference>
<dbReference type="Proteomes" id="UP000616779">
    <property type="component" value="Unassembled WGS sequence"/>
</dbReference>
<evidence type="ECO:0000256" key="1">
    <source>
        <dbReference type="SAM" id="SignalP"/>
    </source>
</evidence>